<accession>A6KAE1</accession>
<dbReference type="Gene3D" id="3.90.70.10">
    <property type="entry name" value="Cysteine proteinases"/>
    <property type="match status" value="1"/>
</dbReference>
<evidence type="ECO:0000256" key="5">
    <source>
        <dbReference type="ARBA" id="ARBA00022801"/>
    </source>
</evidence>
<organism evidence="15 16">
    <name type="scientific">Rattus norvegicus</name>
    <name type="common">Rat</name>
    <dbReference type="NCBI Taxonomy" id="10116"/>
    <lineage>
        <taxon>Eukaryota</taxon>
        <taxon>Metazoa</taxon>
        <taxon>Chordata</taxon>
        <taxon>Craniata</taxon>
        <taxon>Vertebrata</taxon>
        <taxon>Euteleostomi</taxon>
        <taxon>Mammalia</taxon>
        <taxon>Eutheria</taxon>
        <taxon>Euarchontoglires</taxon>
        <taxon>Glires</taxon>
        <taxon>Rodentia</taxon>
        <taxon>Myomorpha</taxon>
        <taxon>Muroidea</taxon>
        <taxon>Muridae</taxon>
        <taxon>Murinae</taxon>
        <taxon>Rattus</taxon>
    </lineage>
</organism>
<dbReference type="InterPro" id="IPR000668">
    <property type="entry name" value="Peptidase_C1A_C"/>
</dbReference>
<dbReference type="SMR" id="A6KAE1"/>
<dbReference type="PROSITE" id="PS00639">
    <property type="entry name" value="THIOL_PROTEASE_HIS"/>
    <property type="match status" value="1"/>
</dbReference>
<evidence type="ECO:0000259" key="14">
    <source>
        <dbReference type="SMART" id="SM00848"/>
    </source>
</evidence>
<dbReference type="KEGG" id="rno:246147"/>
<dbReference type="InterPro" id="IPR025660">
    <property type="entry name" value="Pept_his_AS"/>
</dbReference>
<dbReference type="InterPro" id="IPR038765">
    <property type="entry name" value="Papain-like_cys_pep_sf"/>
</dbReference>
<dbReference type="Proteomes" id="UP000234681">
    <property type="component" value="Chromosome 17"/>
</dbReference>
<feature type="signal peptide" evidence="12">
    <location>
        <begin position="1"/>
        <end position="20"/>
    </location>
</feature>
<evidence type="ECO:0000256" key="4">
    <source>
        <dbReference type="ARBA" id="ARBA00022729"/>
    </source>
</evidence>
<feature type="chain" id="PRO_5039941599" evidence="12">
    <location>
        <begin position="21"/>
        <end position="343"/>
    </location>
</feature>
<evidence type="ECO:0000256" key="8">
    <source>
        <dbReference type="ARBA" id="ARBA00023157"/>
    </source>
</evidence>
<dbReference type="RGD" id="631421">
    <property type="gene designation" value="Ctsq"/>
</dbReference>
<comment type="similarity">
    <text evidence="2">Belongs to the peptidase C1 family.</text>
</comment>
<evidence type="ECO:0000256" key="3">
    <source>
        <dbReference type="ARBA" id="ARBA00022670"/>
    </source>
</evidence>
<protein>
    <submittedName>
        <fullName evidence="15">RCG24173</fullName>
    </submittedName>
</protein>
<dbReference type="InterPro" id="IPR025661">
    <property type="entry name" value="Pept_asp_AS"/>
</dbReference>
<keyword evidence="7" id="KW-0865">Zymogen</keyword>
<dbReference type="EMBL" id="CH474032">
    <property type="protein sequence ID" value="EDL93849.1"/>
    <property type="molecule type" value="Genomic_DNA"/>
</dbReference>
<dbReference type="GO" id="GO:0008234">
    <property type="term" value="F:cysteine-type peptidase activity"/>
    <property type="evidence" value="ECO:0007669"/>
    <property type="project" value="UniProtKB-KW"/>
</dbReference>
<dbReference type="FunFam" id="1.10.287.2250:FF:000003">
    <property type="entry name" value="Cathepsin L"/>
    <property type="match status" value="1"/>
</dbReference>
<evidence type="ECO:0000256" key="12">
    <source>
        <dbReference type="SAM" id="SignalP"/>
    </source>
</evidence>
<gene>
    <name evidence="17" type="primary">Ctsq</name>
    <name evidence="15" type="ORF">rCG_24173</name>
</gene>
<evidence type="ECO:0000256" key="2">
    <source>
        <dbReference type="ARBA" id="ARBA00008455"/>
    </source>
</evidence>
<dbReference type="OMA" id="CWAFPVT"/>
<dbReference type="InterPro" id="IPR013128">
    <property type="entry name" value="Peptidase_C1A"/>
</dbReference>
<reference evidence="16" key="1">
    <citation type="submission" date="2005-09" db="EMBL/GenBank/DDBJ databases">
        <authorList>
            <person name="Mural R.J."/>
            <person name="Li P.W."/>
            <person name="Adams M.D."/>
            <person name="Amanatides P.G."/>
            <person name="Baden-Tillson H."/>
            <person name="Barnstead M."/>
            <person name="Chin S.H."/>
            <person name="Dew I."/>
            <person name="Evans C.A."/>
            <person name="Ferriera S."/>
            <person name="Flanigan M."/>
            <person name="Fosler C."/>
            <person name="Glodek A."/>
            <person name="Gu Z."/>
            <person name="Holt R.A."/>
            <person name="Jennings D."/>
            <person name="Kraft C.L."/>
            <person name="Lu F."/>
            <person name="Nguyen T."/>
            <person name="Nusskern D.R."/>
            <person name="Pfannkoch C.M."/>
            <person name="Sitter C."/>
            <person name="Sutton G.G."/>
            <person name="Venter J.C."/>
            <person name="Wang Z."/>
            <person name="Woodage T."/>
            <person name="Zheng X.H."/>
            <person name="Zhong F."/>
        </authorList>
    </citation>
    <scope>NUCLEOTIDE SEQUENCE [LARGE SCALE GENOMIC DNA]</scope>
    <source>
        <strain>BN</strain>
        <strain evidence="16">Sprague-Dawley</strain>
    </source>
</reference>
<name>A6KAE1_RAT</name>
<keyword evidence="8" id="KW-1015">Disulfide bond</keyword>
<dbReference type="FunFam" id="3.90.70.10:FF:000006">
    <property type="entry name" value="Cathepsin S"/>
    <property type="match status" value="1"/>
</dbReference>
<dbReference type="GO" id="GO:0005764">
    <property type="term" value="C:lysosome"/>
    <property type="evidence" value="ECO:0007669"/>
    <property type="project" value="UniProtKB-SubCell"/>
</dbReference>
<sequence>MTPAVFLVILCLGVVPGASALDLSLDVQWQEWKIKYEKLYSPEEEVLKRVVWEENVKKIELHNRENSLGKNTYTMEINDFADMTDEEFKDMIIGFQLPVHNTEKRLWKRALGSFFPNSWNWRDALPKFVDWRNEGYVTRVRKQGGCSSCWAFPVTGAIEGQMFKKTGKLIPLSVQNLIDCSKPQGNRGCLWGNTYNAFQYVLHNGGLEAEATYPYERKEGVCRYNPKNSSAKITGFVVLPESEDVLMDAVATKGPIATGVHVISSSFRFYQKGVYHEPKCSSYVNHAVLVVGYGFEGNETDGNNYWLIKNSWGKRWGLRGYMKIAKDRNNHCAIASLAQYPTV</sequence>
<dbReference type="PANTHER" id="PTHR12411">
    <property type="entry name" value="CYSTEINE PROTEASE FAMILY C1-RELATED"/>
    <property type="match status" value="1"/>
</dbReference>
<dbReference type="Pfam" id="PF00112">
    <property type="entry name" value="Peptidase_C1"/>
    <property type="match status" value="1"/>
</dbReference>
<evidence type="ECO:0000256" key="6">
    <source>
        <dbReference type="ARBA" id="ARBA00022807"/>
    </source>
</evidence>
<dbReference type="InterPro" id="IPR039417">
    <property type="entry name" value="Peptidase_C1A_papain-like"/>
</dbReference>
<dbReference type="GeneID" id="246147"/>
<keyword evidence="3" id="KW-0645">Protease</keyword>
<dbReference type="CTD" id="104002"/>
<evidence type="ECO:0000256" key="1">
    <source>
        <dbReference type="ARBA" id="ARBA00004371"/>
    </source>
</evidence>
<evidence type="ECO:0000256" key="9">
    <source>
        <dbReference type="ARBA" id="ARBA00023180"/>
    </source>
</evidence>
<evidence type="ECO:0000256" key="11">
    <source>
        <dbReference type="ARBA" id="ARBA00061596"/>
    </source>
</evidence>
<keyword evidence="6" id="KW-0788">Thiol protease</keyword>
<dbReference type="SMART" id="SM00848">
    <property type="entry name" value="Inhibitor_I29"/>
    <property type="match status" value="1"/>
</dbReference>
<keyword evidence="9" id="KW-0325">Glycoprotein</keyword>
<dbReference type="RefSeq" id="NP_640355.1">
    <property type="nucleotide sequence ID" value="NM_139262.2"/>
</dbReference>
<evidence type="ECO:0000313" key="17">
    <source>
        <dbReference type="RGD" id="631421"/>
    </source>
</evidence>
<proteinExistence type="inferred from homology"/>
<dbReference type="PRINTS" id="PR00705">
    <property type="entry name" value="PAPAIN"/>
</dbReference>
<keyword evidence="10" id="KW-0458">Lysosome</keyword>
<evidence type="ECO:0000259" key="13">
    <source>
        <dbReference type="SMART" id="SM00645"/>
    </source>
</evidence>
<keyword evidence="4 12" id="KW-0732">Signal</keyword>
<dbReference type="GO" id="GO:0005615">
    <property type="term" value="C:extracellular space"/>
    <property type="evidence" value="ECO:0007669"/>
    <property type="project" value="UniProtKB-ARBA"/>
</dbReference>
<feature type="domain" description="Cathepsin propeptide inhibitor" evidence="14">
    <location>
        <begin position="29"/>
        <end position="88"/>
    </location>
</feature>
<evidence type="ECO:0000256" key="10">
    <source>
        <dbReference type="ARBA" id="ARBA00023228"/>
    </source>
</evidence>
<dbReference type="InterPro" id="IPR013201">
    <property type="entry name" value="Prot_inhib_I29"/>
</dbReference>
<dbReference type="CDD" id="cd02248">
    <property type="entry name" value="Peptidase_C1A"/>
    <property type="match status" value="1"/>
</dbReference>
<dbReference type="GO" id="GO:0006508">
    <property type="term" value="P:proteolysis"/>
    <property type="evidence" value="ECO:0007669"/>
    <property type="project" value="UniProtKB-KW"/>
</dbReference>
<feature type="domain" description="Peptidase C1A papain C-terminal" evidence="13">
    <location>
        <begin position="125"/>
        <end position="342"/>
    </location>
</feature>
<comment type="subcellular location">
    <subcellularLocation>
        <location evidence="1">Lysosome</location>
    </subcellularLocation>
</comment>
<evidence type="ECO:0000313" key="16">
    <source>
        <dbReference type="Proteomes" id="UP000234681"/>
    </source>
</evidence>
<dbReference type="SUPFAM" id="SSF54001">
    <property type="entry name" value="Cysteine proteinases"/>
    <property type="match status" value="1"/>
</dbReference>
<dbReference type="SMART" id="SM00645">
    <property type="entry name" value="Pept_C1"/>
    <property type="match status" value="1"/>
</dbReference>
<evidence type="ECO:0000313" key="15">
    <source>
        <dbReference type="EMBL" id="EDL93849.1"/>
    </source>
</evidence>
<dbReference type="Pfam" id="PF08246">
    <property type="entry name" value="Inhibitor_I29"/>
    <property type="match status" value="1"/>
</dbReference>
<dbReference type="Gene3D" id="1.10.287.2250">
    <property type="match status" value="1"/>
</dbReference>
<dbReference type="OrthoDB" id="10253408at2759"/>
<dbReference type="PROSITE" id="PS00640">
    <property type="entry name" value="THIOL_PROTEASE_ASN"/>
    <property type="match status" value="1"/>
</dbReference>
<evidence type="ECO:0000256" key="7">
    <source>
        <dbReference type="ARBA" id="ARBA00023145"/>
    </source>
</evidence>
<comment type="similarity">
    <text evidence="11">To the propeptide regions of cysteine proteases.</text>
</comment>
<keyword evidence="5" id="KW-0378">Hydrolase</keyword>
<dbReference type="AlphaFoldDB" id="A6KAE1"/>